<dbReference type="PANTHER" id="PTHR47851:SF1">
    <property type="entry name" value="OS06G0588700 PROTEIN"/>
    <property type="match status" value="1"/>
</dbReference>
<accession>A0A2T7EKW8</accession>
<dbReference type="Proteomes" id="UP000244336">
    <property type="component" value="Chromosome 2"/>
</dbReference>
<dbReference type="EMBL" id="CM009750">
    <property type="protein sequence ID" value="PUZ68479.1"/>
    <property type="molecule type" value="Genomic_DNA"/>
</dbReference>
<organism evidence="2 3">
    <name type="scientific">Panicum hallii var. hallii</name>
    <dbReference type="NCBI Taxonomy" id="1504633"/>
    <lineage>
        <taxon>Eukaryota</taxon>
        <taxon>Viridiplantae</taxon>
        <taxon>Streptophyta</taxon>
        <taxon>Embryophyta</taxon>
        <taxon>Tracheophyta</taxon>
        <taxon>Spermatophyta</taxon>
        <taxon>Magnoliopsida</taxon>
        <taxon>Liliopsida</taxon>
        <taxon>Poales</taxon>
        <taxon>Poaceae</taxon>
        <taxon>PACMAD clade</taxon>
        <taxon>Panicoideae</taxon>
        <taxon>Panicodae</taxon>
        <taxon>Paniceae</taxon>
        <taxon>Panicinae</taxon>
        <taxon>Panicum</taxon>
        <taxon>Panicum sect. Panicum</taxon>
    </lineage>
</organism>
<evidence type="ECO:0000313" key="3">
    <source>
        <dbReference type="Proteomes" id="UP000244336"/>
    </source>
</evidence>
<dbReference type="Pfam" id="PF12776">
    <property type="entry name" value="Myb_DNA-bind_3"/>
    <property type="match status" value="1"/>
</dbReference>
<proteinExistence type="predicted"/>
<dbReference type="OrthoDB" id="4955136at2759"/>
<keyword evidence="3" id="KW-1185">Reference proteome</keyword>
<feature type="domain" description="Myb/SANT-like" evidence="1">
    <location>
        <begin position="19"/>
        <end position="78"/>
    </location>
</feature>
<reference evidence="2 3" key="1">
    <citation type="submission" date="2018-04" db="EMBL/GenBank/DDBJ databases">
        <title>WGS assembly of Panicum hallii var. hallii HAL2.</title>
        <authorList>
            <person name="Lovell J."/>
            <person name="Jenkins J."/>
            <person name="Lowry D."/>
            <person name="Mamidi S."/>
            <person name="Sreedasyam A."/>
            <person name="Weng X."/>
            <person name="Barry K."/>
            <person name="Bonette J."/>
            <person name="Campitelli B."/>
            <person name="Daum C."/>
            <person name="Gordon S."/>
            <person name="Gould B."/>
            <person name="Lipzen A."/>
            <person name="MacQueen A."/>
            <person name="Palacio-Mejia J."/>
            <person name="Plott C."/>
            <person name="Shakirov E."/>
            <person name="Shu S."/>
            <person name="Yoshinaga Y."/>
            <person name="Zane M."/>
            <person name="Rokhsar D."/>
            <person name="Grimwood J."/>
            <person name="Schmutz J."/>
            <person name="Juenger T."/>
        </authorList>
    </citation>
    <scope>NUCLEOTIDE SEQUENCE [LARGE SCALE GENOMIC DNA]</scope>
    <source>
        <strain evidence="3">cv. HAL2</strain>
    </source>
</reference>
<gene>
    <name evidence="2" type="ORF">GQ55_2G032000</name>
</gene>
<evidence type="ECO:0000259" key="1">
    <source>
        <dbReference type="Pfam" id="PF12776"/>
    </source>
</evidence>
<evidence type="ECO:0000313" key="2">
    <source>
        <dbReference type="EMBL" id="PUZ68479.1"/>
    </source>
</evidence>
<name>A0A2T7EKW8_9POAL</name>
<dbReference type="AlphaFoldDB" id="A0A2T7EKW8"/>
<dbReference type="Gramene" id="PUZ68479">
    <property type="protein sequence ID" value="PUZ68479"/>
    <property type="gene ID" value="GQ55_2G032000"/>
</dbReference>
<dbReference type="STRING" id="1504633.A0A2T7EKW8"/>
<dbReference type="PANTHER" id="PTHR47851">
    <property type="entry name" value="OS06G0588700 PROTEIN-RELATED"/>
    <property type="match status" value="1"/>
</dbReference>
<sequence>MAQRKGKRNVQDTGDSIDWTDANTTLICSLFAKQVNKGNRPNTHLNSVGYDEVIENFFNLTGIRLSKRQTKNKWDKARGVIDMDDEWWKKAKAEIPGCGKFRKKPLQNEDDLSVIFGDIINDQSDHWNPMSSNPIIPPSQVVPANGDNGNLHEFPDDCDHDGAVGDESDYPQEVSPSPTILLANKRNQPAKKPRIGTTLVIQEQVTKITESVSSFTSKKLGEVTVQQVMDLVLECGAGYDTDEHYIATELFMKKDQREMFMTLPTNEIRFNWLRRKYNAKYSN</sequence>
<dbReference type="InterPro" id="IPR024752">
    <property type="entry name" value="Myb/SANT-like_dom"/>
</dbReference>
<protein>
    <recommendedName>
        <fullName evidence="1">Myb/SANT-like domain-containing protein</fullName>
    </recommendedName>
</protein>